<protein>
    <submittedName>
        <fullName evidence="1">Uncharacterized protein</fullName>
    </submittedName>
</protein>
<dbReference type="Proteomes" id="UP000828941">
    <property type="component" value="Chromosome 4"/>
</dbReference>
<evidence type="ECO:0000313" key="2">
    <source>
        <dbReference type="Proteomes" id="UP000828941"/>
    </source>
</evidence>
<sequence>MATVTKLSALTFLLVLFANFPSLSSTTKPQPTISASPGVLPYVTAPDISSFFPNPLADGPMSPAAPPHAEGPVPAPSPGGESSTSARQDSVAAIVFVLLFSFLVTGIAVF</sequence>
<organism evidence="1 2">
    <name type="scientific">Bauhinia variegata</name>
    <name type="common">Purple orchid tree</name>
    <name type="synonym">Phanera variegata</name>
    <dbReference type="NCBI Taxonomy" id="167791"/>
    <lineage>
        <taxon>Eukaryota</taxon>
        <taxon>Viridiplantae</taxon>
        <taxon>Streptophyta</taxon>
        <taxon>Embryophyta</taxon>
        <taxon>Tracheophyta</taxon>
        <taxon>Spermatophyta</taxon>
        <taxon>Magnoliopsida</taxon>
        <taxon>eudicotyledons</taxon>
        <taxon>Gunneridae</taxon>
        <taxon>Pentapetalae</taxon>
        <taxon>rosids</taxon>
        <taxon>fabids</taxon>
        <taxon>Fabales</taxon>
        <taxon>Fabaceae</taxon>
        <taxon>Cercidoideae</taxon>
        <taxon>Cercideae</taxon>
        <taxon>Bauhiniinae</taxon>
        <taxon>Bauhinia</taxon>
    </lineage>
</organism>
<gene>
    <name evidence="1" type="ORF">L6164_009106</name>
</gene>
<evidence type="ECO:0000313" key="1">
    <source>
        <dbReference type="EMBL" id="KAI4348375.1"/>
    </source>
</evidence>
<comment type="caution">
    <text evidence="1">The sequence shown here is derived from an EMBL/GenBank/DDBJ whole genome shotgun (WGS) entry which is preliminary data.</text>
</comment>
<proteinExistence type="predicted"/>
<dbReference type="EMBL" id="CM039429">
    <property type="protein sequence ID" value="KAI4348375.1"/>
    <property type="molecule type" value="Genomic_DNA"/>
</dbReference>
<name>A0ACB9PIM6_BAUVA</name>
<keyword evidence="2" id="KW-1185">Reference proteome</keyword>
<reference evidence="1 2" key="1">
    <citation type="journal article" date="2022" name="DNA Res.">
        <title>Chromosomal-level genome assembly of the orchid tree Bauhinia variegata (Leguminosae; Cercidoideae) supports the allotetraploid origin hypothesis of Bauhinia.</title>
        <authorList>
            <person name="Zhong Y."/>
            <person name="Chen Y."/>
            <person name="Zheng D."/>
            <person name="Pang J."/>
            <person name="Liu Y."/>
            <person name="Luo S."/>
            <person name="Meng S."/>
            <person name="Qian L."/>
            <person name="Wei D."/>
            <person name="Dai S."/>
            <person name="Zhou R."/>
        </authorList>
    </citation>
    <scope>NUCLEOTIDE SEQUENCE [LARGE SCALE GENOMIC DNA]</scope>
    <source>
        <strain evidence="1">BV-YZ2020</strain>
    </source>
</reference>
<accession>A0ACB9PIM6</accession>